<name>A0A7I9VH66_9BACT</name>
<evidence type="ECO:0008006" key="4">
    <source>
        <dbReference type="Google" id="ProtNLM"/>
    </source>
</evidence>
<evidence type="ECO:0000256" key="1">
    <source>
        <dbReference type="SAM" id="SignalP"/>
    </source>
</evidence>
<reference evidence="3" key="1">
    <citation type="journal article" date="2020" name="Appl. Environ. Microbiol.">
        <title>Diazotrophic Anaeromyxobacter Isolates from Soils.</title>
        <authorList>
            <person name="Masuda Y."/>
            <person name="Yamanaka H."/>
            <person name="Xu Z.X."/>
            <person name="Shiratori Y."/>
            <person name="Aono T."/>
            <person name="Amachi S."/>
            <person name="Senoo K."/>
            <person name="Itoh H."/>
        </authorList>
    </citation>
    <scope>NUCLEOTIDE SEQUENCE [LARGE SCALE GENOMIC DNA]</scope>
    <source>
        <strain evidence="3">R267</strain>
    </source>
</reference>
<gene>
    <name evidence="2" type="ORF">AMYX_04770</name>
</gene>
<dbReference type="AlphaFoldDB" id="A0A7I9VH66"/>
<dbReference type="EMBL" id="BJTG01000001">
    <property type="protein sequence ID" value="GEJ55736.1"/>
    <property type="molecule type" value="Genomic_DNA"/>
</dbReference>
<organism evidence="2 3">
    <name type="scientific">Anaeromyxobacter diazotrophicus</name>
    <dbReference type="NCBI Taxonomy" id="2590199"/>
    <lineage>
        <taxon>Bacteria</taxon>
        <taxon>Pseudomonadati</taxon>
        <taxon>Myxococcota</taxon>
        <taxon>Myxococcia</taxon>
        <taxon>Myxococcales</taxon>
        <taxon>Cystobacterineae</taxon>
        <taxon>Anaeromyxobacteraceae</taxon>
        <taxon>Anaeromyxobacter</taxon>
    </lineage>
</organism>
<evidence type="ECO:0000313" key="3">
    <source>
        <dbReference type="Proteomes" id="UP000503640"/>
    </source>
</evidence>
<accession>A0A7I9VH66</accession>
<sequence length="91" mass="9681">MKRLAFAALAAALALPATARQPKAYQVTGQVLEVSDDLIVVQKGKEKFEIARTADTKVTGELKEGSKATVEYRMTATTAEAKADGKGAKKK</sequence>
<keyword evidence="1" id="KW-0732">Signal</keyword>
<protein>
    <recommendedName>
        <fullName evidence="4">DUF5666 domain-containing protein</fullName>
    </recommendedName>
</protein>
<evidence type="ECO:0000313" key="2">
    <source>
        <dbReference type="EMBL" id="GEJ55736.1"/>
    </source>
</evidence>
<comment type="caution">
    <text evidence="2">The sequence shown here is derived from an EMBL/GenBank/DDBJ whole genome shotgun (WGS) entry which is preliminary data.</text>
</comment>
<feature type="signal peptide" evidence="1">
    <location>
        <begin position="1"/>
        <end position="19"/>
    </location>
</feature>
<feature type="chain" id="PRO_5029898203" description="DUF5666 domain-containing protein" evidence="1">
    <location>
        <begin position="20"/>
        <end position="91"/>
    </location>
</feature>
<proteinExistence type="predicted"/>
<dbReference type="Proteomes" id="UP000503640">
    <property type="component" value="Unassembled WGS sequence"/>
</dbReference>
<dbReference type="RefSeq" id="WP_176062522.1">
    <property type="nucleotide sequence ID" value="NZ_BJTG01000001.1"/>
</dbReference>
<keyword evidence="3" id="KW-1185">Reference proteome</keyword>